<dbReference type="EMBL" id="CAIO01000184">
    <property type="protein sequence ID" value="CCI23919.1"/>
    <property type="molecule type" value="Genomic_DNA"/>
</dbReference>
<dbReference type="Proteomes" id="UP000004775">
    <property type="component" value="Unassembled WGS sequence"/>
</dbReference>
<gene>
    <name evidence="1" type="ORF">MICAH_2640001</name>
</gene>
<name>I4HPE5_MICAE</name>
<evidence type="ECO:0000313" key="1">
    <source>
        <dbReference type="EMBL" id="CCI23919.1"/>
    </source>
</evidence>
<proteinExistence type="predicted"/>
<accession>I4HPE5</accession>
<comment type="caution">
    <text evidence="1">The sequence shown here is derived from an EMBL/GenBank/DDBJ whole genome shotgun (WGS) entry which is preliminary data.</text>
</comment>
<reference evidence="1 2" key="1">
    <citation type="submission" date="2012-04" db="EMBL/GenBank/DDBJ databases">
        <authorList>
            <person name="Genoscope - CEA"/>
        </authorList>
    </citation>
    <scope>NUCLEOTIDE SEQUENCE [LARGE SCALE GENOMIC DNA]</scope>
    <source>
        <strain evidence="1 2">9809</strain>
    </source>
</reference>
<sequence>MSDFLAFVLSSMQETDNKSQNCASDISLSLILSG</sequence>
<protein>
    <submittedName>
        <fullName evidence="1">Uncharacterized protein</fullName>
    </submittedName>
</protein>
<organism evidence="1 2">
    <name type="scientific">Microcystis aeruginosa PCC 9809</name>
    <dbReference type="NCBI Taxonomy" id="1160285"/>
    <lineage>
        <taxon>Bacteria</taxon>
        <taxon>Bacillati</taxon>
        <taxon>Cyanobacteriota</taxon>
        <taxon>Cyanophyceae</taxon>
        <taxon>Oscillatoriophycideae</taxon>
        <taxon>Chroococcales</taxon>
        <taxon>Microcystaceae</taxon>
        <taxon>Microcystis</taxon>
    </lineage>
</organism>
<dbReference type="HOGENOM" id="CLU_3374637_0_0_3"/>
<dbReference type="AlphaFoldDB" id="I4HPE5"/>
<evidence type="ECO:0000313" key="2">
    <source>
        <dbReference type="Proteomes" id="UP000004775"/>
    </source>
</evidence>